<dbReference type="AlphaFoldDB" id="A0A4U7NA82"/>
<keyword evidence="1" id="KW-0472">Membrane</keyword>
<evidence type="ECO:0000313" key="4">
    <source>
        <dbReference type="Proteomes" id="UP000306575"/>
    </source>
</evidence>
<feature type="transmembrane region" description="Helical" evidence="1">
    <location>
        <begin position="6"/>
        <end position="24"/>
    </location>
</feature>
<keyword evidence="4" id="KW-1185">Reference proteome</keyword>
<protein>
    <recommendedName>
        <fullName evidence="2">Prepilin type IV endopeptidase peptidase domain-containing protein</fullName>
    </recommendedName>
</protein>
<reference evidence="3 4" key="1">
    <citation type="submission" date="2019-04" db="EMBL/GenBank/DDBJ databases">
        <title>Genome sequence of Pelagicola litoralis CL-ES2.</title>
        <authorList>
            <person name="Cao J."/>
        </authorList>
    </citation>
    <scope>NUCLEOTIDE SEQUENCE [LARGE SCALE GENOMIC DNA]</scope>
    <source>
        <strain evidence="3 4">CL-ES2</strain>
    </source>
</reference>
<proteinExistence type="predicted"/>
<name>A0A4U7NA82_9RHOB</name>
<feature type="domain" description="Prepilin type IV endopeptidase peptidase" evidence="2">
    <location>
        <begin position="15"/>
        <end position="114"/>
    </location>
</feature>
<sequence length="164" mass="17847">MLMSATAALWFLPFVVPVCFYVAWSDMRAMRIPNESVLILTAIFVVIGIFLFPLPEYGWRLLQLVIVLLVGMILNASGLVGAGDAKFAAAAAPFVAIGDLHLLGALFAANLLAAWVTHRIAKHSPIRRMVPDWTSWDQGWDFPMGLALGGTLSLYLILACLYGA</sequence>
<dbReference type="Pfam" id="PF01478">
    <property type="entry name" value="Peptidase_A24"/>
    <property type="match status" value="1"/>
</dbReference>
<gene>
    <name evidence="3" type="ORF">FAP39_05915</name>
</gene>
<dbReference type="Proteomes" id="UP000306575">
    <property type="component" value="Unassembled WGS sequence"/>
</dbReference>
<dbReference type="InterPro" id="IPR000045">
    <property type="entry name" value="Prepilin_IV_endopep_pep"/>
</dbReference>
<dbReference type="OrthoDB" id="7709484at2"/>
<keyword evidence="1" id="KW-1133">Transmembrane helix</keyword>
<feature type="transmembrane region" description="Helical" evidence="1">
    <location>
        <begin position="94"/>
        <end position="116"/>
    </location>
</feature>
<dbReference type="Gene3D" id="1.20.120.1220">
    <property type="match status" value="1"/>
</dbReference>
<dbReference type="RefSeq" id="WP_138015463.1">
    <property type="nucleotide sequence ID" value="NZ_SULI01000004.1"/>
</dbReference>
<feature type="transmembrane region" description="Helical" evidence="1">
    <location>
        <begin position="36"/>
        <end position="55"/>
    </location>
</feature>
<accession>A0A4U7NA82</accession>
<dbReference type="GO" id="GO:0016020">
    <property type="term" value="C:membrane"/>
    <property type="evidence" value="ECO:0007669"/>
    <property type="project" value="InterPro"/>
</dbReference>
<feature type="transmembrane region" description="Helical" evidence="1">
    <location>
        <begin position="61"/>
        <end position="82"/>
    </location>
</feature>
<comment type="caution">
    <text evidence="3">The sequence shown here is derived from an EMBL/GenBank/DDBJ whole genome shotgun (WGS) entry which is preliminary data.</text>
</comment>
<evidence type="ECO:0000313" key="3">
    <source>
        <dbReference type="EMBL" id="TKZ21634.1"/>
    </source>
</evidence>
<evidence type="ECO:0000259" key="2">
    <source>
        <dbReference type="Pfam" id="PF01478"/>
    </source>
</evidence>
<organism evidence="3 4">
    <name type="scientific">Shimia litoralis</name>
    <dbReference type="NCBI Taxonomy" id="420403"/>
    <lineage>
        <taxon>Bacteria</taxon>
        <taxon>Pseudomonadati</taxon>
        <taxon>Pseudomonadota</taxon>
        <taxon>Alphaproteobacteria</taxon>
        <taxon>Rhodobacterales</taxon>
        <taxon>Roseobacteraceae</taxon>
    </lineage>
</organism>
<dbReference type="EMBL" id="SULI01000004">
    <property type="protein sequence ID" value="TKZ21634.1"/>
    <property type="molecule type" value="Genomic_DNA"/>
</dbReference>
<evidence type="ECO:0000256" key="1">
    <source>
        <dbReference type="SAM" id="Phobius"/>
    </source>
</evidence>
<keyword evidence="1" id="KW-0812">Transmembrane</keyword>
<feature type="transmembrane region" description="Helical" evidence="1">
    <location>
        <begin position="142"/>
        <end position="162"/>
    </location>
</feature>
<dbReference type="GO" id="GO:0004190">
    <property type="term" value="F:aspartic-type endopeptidase activity"/>
    <property type="evidence" value="ECO:0007669"/>
    <property type="project" value="InterPro"/>
</dbReference>